<keyword evidence="1" id="KW-0472">Membrane</keyword>
<evidence type="ECO:0000313" key="5">
    <source>
        <dbReference type="Proteomes" id="UP000196503"/>
    </source>
</evidence>
<reference evidence="3 5" key="1">
    <citation type="submission" date="2017-05" db="EMBL/GenBank/DDBJ databases">
        <title>The Genome Sequence of Enterococcus faecium 2D5_DIV0622.</title>
        <authorList>
            <consortium name="The Broad Institute Genomics Platform"/>
            <consortium name="The Broad Institute Genomic Center for Infectious Diseases"/>
            <person name="Earl A."/>
            <person name="Manson A."/>
            <person name="Schwartman J."/>
            <person name="Gilmore M."/>
            <person name="Abouelleil A."/>
            <person name="Cao P."/>
            <person name="Chapman S."/>
            <person name="Cusick C."/>
            <person name="Shea T."/>
            <person name="Young S."/>
            <person name="Neafsey D."/>
            <person name="Nusbaum C."/>
            <person name="Birren B."/>
        </authorList>
    </citation>
    <scope>NUCLEOTIDE SEQUENCE [LARGE SCALE GENOMIC DNA]</scope>
    <source>
        <strain evidence="3 5">2D5_DIV0622</strain>
    </source>
</reference>
<feature type="transmembrane region" description="Helical" evidence="1">
    <location>
        <begin position="56"/>
        <end position="81"/>
    </location>
</feature>
<sequence>MIDIIKAELYKLYKRKFVLTLCFLCLLPFIYGIGEYLHWKIIVIGAKLDLITFITSMWSFTLILTVPIILLLTMTAGLVAGEIEDGQILLEITRVTTRNQLIIGKYFAIVFITVFFYVLNISASFLAYILFLSNTSKGYKNILTMHSYNIESILISLCSLVFLIFMITLTFNFSTRKGIVVSTMIGFVSYLVCMLLGYIDVISKFVPGYYTVVSNYHFSILTVFIQLVEMFVMITLLIANACYNFKIKEF</sequence>
<dbReference type="EMBL" id="NIBL01000002">
    <property type="protein sequence ID" value="OUZ18037.1"/>
    <property type="molecule type" value="Genomic_DNA"/>
</dbReference>
<feature type="transmembrane region" description="Helical" evidence="1">
    <location>
        <begin position="152"/>
        <end position="171"/>
    </location>
</feature>
<feature type="transmembrane region" description="Helical" evidence="1">
    <location>
        <begin position="178"/>
        <end position="199"/>
    </location>
</feature>
<accession>A0A200I125</accession>
<evidence type="ECO:0000313" key="4">
    <source>
        <dbReference type="EMBL" id="OUZ18037.1"/>
    </source>
</evidence>
<dbReference type="RefSeq" id="WP_087663361.1">
    <property type="nucleotide sequence ID" value="NZ_NIBL01000002.1"/>
</dbReference>
<feature type="transmembrane region" description="Helical" evidence="1">
    <location>
        <begin position="102"/>
        <end position="132"/>
    </location>
</feature>
<protein>
    <submittedName>
        <fullName evidence="3">Uncharacterized protein</fullName>
    </submittedName>
</protein>
<evidence type="ECO:0000313" key="3">
    <source>
        <dbReference type="EMBL" id="OUZ18030.1"/>
    </source>
</evidence>
<evidence type="ECO:0000256" key="1">
    <source>
        <dbReference type="SAM" id="Phobius"/>
    </source>
</evidence>
<keyword evidence="1" id="KW-1133">Transmembrane helix</keyword>
<dbReference type="Proteomes" id="UP000196503">
    <property type="component" value="Unassembled WGS sequence"/>
</dbReference>
<organism evidence="3 5">
    <name type="scientific">Enterococcus cecorum</name>
    <dbReference type="NCBI Taxonomy" id="44008"/>
    <lineage>
        <taxon>Bacteria</taxon>
        <taxon>Bacillati</taxon>
        <taxon>Bacillota</taxon>
        <taxon>Bacilli</taxon>
        <taxon>Lactobacillales</taxon>
        <taxon>Enterococcaceae</taxon>
        <taxon>Enterococcus</taxon>
    </lineage>
</organism>
<name>A0A200I125_9ENTE</name>
<dbReference type="EMBL" id="NIBL01000002">
    <property type="protein sequence ID" value="OUZ18030.1"/>
    <property type="molecule type" value="Genomic_DNA"/>
</dbReference>
<dbReference type="AlphaFoldDB" id="A0A200I125"/>
<comment type="caution">
    <text evidence="3">The sequence shown here is derived from an EMBL/GenBank/DDBJ whole genome shotgun (WGS) entry which is preliminary data.</text>
</comment>
<evidence type="ECO:0000313" key="2">
    <source>
        <dbReference type="EMBL" id="OUZ18025.1"/>
    </source>
</evidence>
<feature type="transmembrane region" description="Helical" evidence="1">
    <location>
        <begin position="219"/>
        <end position="243"/>
    </location>
</feature>
<dbReference type="EMBL" id="NIBL01000002">
    <property type="protein sequence ID" value="OUZ18025.1"/>
    <property type="molecule type" value="Genomic_DNA"/>
</dbReference>
<keyword evidence="1" id="KW-0812">Transmembrane</keyword>
<gene>
    <name evidence="2" type="ORF">A5869_001507</name>
    <name evidence="3" type="ORF">A5869_001512</name>
    <name evidence="4" type="ORF">A5869_001519</name>
</gene>
<proteinExistence type="predicted"/>